<feature type="compositionally biased region" description="Low complexity" evidence="1">
    <location>
        <begin position="40"/>
        <end position="53"/>
    </location>
</feature>
<reference evidence="2 3" key="1">
    <citation type="submission" date="2017-07" db="EMBL/GenBank/DDBJ databases">
        <authorList>
            <person name="Talla V."/>
            <person name="Backstrom N."/>
        </authorList>
    </citation>
    <scope>NUCLEOTIDE SEQUENCE [LARGE SCALE GENOMIC DNA]</scope>
</reference>
<evidence type="ECO:0000313" key="3">
    <source>
        <dbReference type="Proteomes" id="UP000324832"/>
    </source>
</evidence>
<dbReference type="AlphaFoldDB" id="A0A5E4Q1Q1"/>
<evidence type="ECO:0000256" key="1">
    <source>
        <dbReference type="SAM" id="MobiDB-lite"/>
    </source>
</evidence>
<sequence length="313" mass="33824">MRDDTPPAASAPRKPSRLKRTLRTLSSPFRSGSPFHIASLKRSGSVKSSVSDGDIVRDERTMRKKNKKQRADAPSTSRSTDSSPVVAKPKLGAAGLADKRVASVDTIRSESIEFKSDAENEPQTSVIIKTENSDSKTETETENQTIPKVASSSNLDSKSPEISSTPEPPLSPITVEHPVAMRAFAKATWKRRTAPEIQKPVEEPSPESAMKRRIAFVSQTSIYKSEEQDDEEGSTGEVGSLEEVIKVALARERLAASAREPSPPQSRDNVESEEEGDTAADTMPAYGDLIEPQSKPTNGNGPVSRAASVPCRV</sequence>
<feature type="region of interest" description="Disordered" evidence="1">
    <location>
        <begin position="189"/>
        <end position="241"/>
    </location>
</feature>
<gene>
    <name evidence="2" type="ORF">LSINAPIS_LOCUS3901</name>
</gene>
<dbReference type="Proteomes" id="UP000324832">
    <property type="component" value="Unassembled WGS sequence"/>
</dbReference>
<proteinExistence type="predicted"/>
<keyword evidence="3" id="KW-1185">Reference proteome</keyword>
<name>A0A5E4Q1Q1_9NEOP</name>
<accession>A0A5E4Q1Q1</accession>
<organism evidence="2 3">
    <name type="scientific">Leptidea sinapis</name>
    <dbReference type="NCBI Taxonomy" id="189913"/>
    <lineage>
        <taxon>Eukaryota</taxon>
        <taxon>Metazoa</taxon>
        <taxon>Ecdysozoa</taxon>
        <taxon>Arthropoda</taxon>
        <taxon>Hexapoda</taxon>
        <taxon>Insecta</taxon>
        <taxon>Pterygota</taxon>
        <taxon>Neoptera</taxon>
        <taxon>Endopterygota</taxon>
        <taxon>Lepidoptera</taxon>
        <taxon>Glossata</taxon>
        <taxon>Ditrysia</taxon>
        <taxon>Papilionoidea</taxon>
        <taxon>Pieridae</taxon>
        <taxon>Dismorphiinae</taxon>
        <taxon>Leptidea</taxon>
    </lineage>
</organism>
<protein>
    <submittedName>
        <fullName evidence="2">Uncharacterized protein</fullName>
    </submittedName>
</protein>
<feature type="region of interest" description="Disordered" evidence="1">
    <location>
        <begin position="254"/>
        <end position="313"/>
    </location>
</feature>
<feature type="compositionally biased region" description="Low complexity" evidence="1">
    <location>
        <begin position="1"/>
        <end position="13"/>
    </location>
</feature>
<dbReference type="EMBL" id="FZQP02000992">
    <property type="protein sequence ID" value="VVC91164.1"/>
    <property type="molecule type" value="Genomic_DNA"/>
</dbReference>
<evidence type="ECO:0000313" key="2">
    <source>
        <dbReference type="EMBL" id="VVC91164.1"/>
    </source>
</evidence>
<feature type="compositionally biased region" description="Basic and acidic residues" evidence="1">
    <location>
        <begin position="97"/>
        <end position="118"/>
    </location>
</feature>
<feature type="compositionally biased region" description="Polar residues" evidence="1">
    <location>
        <begin position="142"/>
        <end position="165"/>
    </location>
</feature>
<feature type="region of interest" description="Disordered" evidence="1">
    <location>
        <begin position="1"/>
        <end position="177"/>
    </location>
</feature>
<feature type="compositionally biased region" description="Polar residues" evidence="1">
    <location>
        <begin position="74"/>
        <end position="83"/>
    </location>
</feature>